<gene>
    <name evidence="1" type="primary">istA</name>
    <name evidence="1" type="ORF">PQR01_40450</name>
</gene>
<protein>
    <submittedName>
        <fullName evidence="1">IS21 family transposase</fullName>
    </submittedName>
</protein>
<dbReference type="Proteomes" id="UP001629235">
    <property type="component" value="Unassembled WGS sequence"/>
</dbReference>
<organism evidence="1 2">
    <name type="scientific">Paraburkholderia rhynchosiae</name>
    <dbReference type="NCBI Taxonomy" id="487049"/>
    <lineage>
        <taxon>Bacteria</taxon>
        <taxon>Pseudomonadati</taxon>
        <taxon>Pseudomonadota</taxon>
        <taxon>Betaproteobacteria</taxon>
        <taxon>Burkholderiales</taxon>
        <taxon>Burkholderiaceae</taxon>
        <taxon>Paraburkholderia</taxon>
    </lineage>
</organism>
<evidence type="ECO:0000313" key="1">
    <source>
        <dbReference type="EMBL" id="MFM0109461.1"/>
    </source>
</evidence>
<evidence type="ECO:0000313" key="2">
    <source>
        <dbReference type="Proteomes" id="UP001629235"/>
    </source>
</evidence>
<comment type="caution">
    <text evidence="1">The sequence shown here is derived from an EMBL/GenBank/DDBJ whole genome shotgun (WGS) entry which is preliminary data.</text>
</comment>
<reference evidence="1 2" key="1">
    <citation type="journal article" date="2024" name="Chem. Sci.">
        <title>Discovery of megapolipeptins by genome mining of a Burkholderiales bacteria collection.</title>
        <authorList>
            <person name="Paulo B.S."/>
            <person name="Recchia M.J.J."/>
            <person name="Lee S."/>
            <person name="Fergusson C.H."/>
            <person name="Romanowski S.B."/>
            <person name="Hernandez A."/>
            <person name="Krull N."/>
            <person name="Liu D.Y."/>
            <person name="Cavanagh H."/>
            <person name="Bos A."/>
            <person name="Gray C.A."/>
            <person name="Murphy B.T."/>
            <person name="Linington R.G."/>
            <person name="Eustaquio A.S."/>
        </authorList>
    </citation>
    <scope>NUCLEOTIDE SEQUENCE [LARGE SCALE GENOMIC DNA]</scope>
    <source>
        <strain evidence="1 2">RL18-126-BIB-B</strain>
    </source>
</reference>
<name>A0ACC7NQH1_9BURK</name>
<sequence length="508" mass="57304">MPAHRMNMRMIKDVLRLKFDGGFSHDRIAASLGISKGVVTKYLGLAGAAGLDWSSACDMDEGELERRLLGKPTGPAAYAQPDYGRIHQELRRKGMTLTLLWEEYQAEFADRQTYRYTQFCEHYRTFTKRLKRSMRQIHRAGEKLFVDFAGPTLPLTTGRRAHIFVAAMGASSYTFACATPAETMEDWLGGIARALTFYGGVPQLIVPDNPRAMIADPDRYEPRAGDTVLDFARHYGTSFLPARVYRPQDKPKVEVAVQVVERWIMARLRHHRFASVQSVDDAIRPLLKKLNDRPFQKLPGCRASAFAQLDAPALQPLPAQPYELARFKTVTVHIDYHVEINKHRYSVPHALVGLKLDARITAGAVELLHRGRRVASHARNDRAGGYTTVVEHMPAAHRAHLEWTPQRLIHWGQQIGAATGALVTRLLQEQRHPEHGYRACLGLLSLSRRYGRERLEAACALALELGTHRYRHVRDILINNRDRAAAAAAPADWISPSHAHVRGPSYYQ</sequence>
<keyword evidence="2" id="KW-1185">Reference proteome</keyword>
<proteinExistence type="predicted"/>
<dbReference type="EMBL" id="JAQQDW010000239">
    <property type="protein sequence ID" value="MFM0109461.1"/>
    <property type="molecule type" value="Genomic_DNA"/>
</dbReference>
<accession>A0ACC7NQH1</accession>